<dbReference type="AlphaFoldDB" id="A0A921E6I9"/>
<organism evidence="3 4">
    <name type="scientific">Candidatus Amulumruptor caecigallinarius</name>
    <dbReference type="NCBI Taxonomy" id="2109911"/>
    <lineage>
        <taxon>Bacteria</taxon>
        <taxon>Pseudomonadati</taxon>
        <taxon>Bacteroidota</taxon>
        <taxon>Bacteroidia</taxon>
        <taxon>Bacteroidales</taxon>
        <taxon>Muribaculaceae</taxon>
        <taxon>Candidatus Amulumruptor</taxon>
    </lineage>
</organism>
<accession>A0A921E6I9</accession>
<dbReference type="Proteomes" id="UP000711407">
    <property type="component" value="Unassembled WGS sequence"/>
</dbReference>
<dbReference type="PANTHER" id="PTHR43630:SF2">
    <property type="entry name" value="GLYCOSYLTRANSFERASE"/>
    <property type="match status" value="1"/>
</dbReference>
<dbReference type="Gene3D" id="3.90.550.10">
    <property type="entry name" value="Spore Coat Polysaccharide Biosynthesis Protein SpsA, Chain A"/>
    <property type="match status" value="1"/>
</dbReference>
<dbReference type="InterPro" id="IPR029044">
    <property type="entry name" value="Nucleotide-diphossugar_trans"/>
</dbReference>
<feature type="domain" description="Glycosyltransferase 2-like" evidence="2">
    <location>
        <begin position="13"/>
        <end position="120"/>
    </location>
</feature>
<proteinExistence type="inferred from homology"/>
<protein>
    <submittedName>
        <fullName evidence="3">Glycosyltransferase family 2 protein</fullName>
    </submittedName>
</protein>
<dbReference type="InterPro" id="IPR001173">
    <property type="entry name" value="Glyco_trans_2-like"/>
</dbReference>
<evidence type="ECO:0000313" key="3">
    <source>
        <dbReference type="EMBL" id="HJE38228.1"/>
    </source>
</evidence>
<dbReference type="PANTHER" id="PTHR43630">
    <property type="entry name" value="POLY-BETA-1,6-N-ACETYL-D-GLUCOSAMINE SYNTHASE"/>
    <property type="match status" value="1"/>
</dbReference>
<dbReference type="CDD" id="cd02511">
    <property type="entry name" value="Beta4Glucosyltransferase"/>
    <property type="match status" value="1"/>
</dbReference>
<name>A0A921E6I9_9BACT</name>
<dbReference type="EMBL" id="DYXT01000005">
    <property type="protein sequence ID" value="HJE38228.1"/>
    <property type="molecule type" value="Genomic_DNA"/>
</dbReference>
<comment type="caution">
    <text evidence="3">The sequence shown here is derived from an EMBL/GenBank/DDBJ whole genome shotgun (WGS) entry which is preliminary data.</text>
</comment>
<dbReference type="Pfam" id="PF00535">
    <property type="entry name" value="Glycos_transf_2"/>
    <property type="match status" value="1"/>
</dbReference>
<dbReference type="SUPFAM" id="SSF53448">
    <property type="entry name" value="Nucleotide-diphospho-sugar transferases"/>
    <property type="match status" value="1"/>
</dbReference>
<evidence type="ECO:0000259" key="2">
    <source>
        <dbReference type="Pfam" id="PF00535"/>
    </source>
</evidence>
<reference evidence="3" key="2">
    <citation type="submission" date="2021-09" db="EMBL/GenBank/DDBJ databases">
        <authorList>
            <person name="Gilroy R."/>
        </authorList>
    </citation>
    <scope>NUCLEOTIDE SEQUENCE</scope>
    <source>
        <strain evidence="3">4100</strain>
    </source>
</reference>
<evidence type="ECO:0000313" key="4">
    <source>
        <dbReference type="Proteomes" id="UP000711407"/>
    </source>
</evidence>
<sequence>MNPDSSPSGGRISVVINTYNAQTYLNEILQYLKGYDEIVVCDMESTDHTEEIARSNGCRVVVFPRGNHRFGDPARNFAIQSAENEWVLVVDADEIVPQELTEYLYRYIQRDDCCDALFIPRRNLLFDNRPSVAYPDYQCRLIRKSRCYWPPTVHSKPRIDGSVGYIDRRRTDLAMIHKPVTLRETFRKMCVYTDLELDRRISRHKRPISLMKFIASPSFRFFKTYILKGGIFHGRRGYIEARCDAIYRFMTLCKIYERQLTTTHTES</sequence>
<gene>
    <name evidence="3" type="ORF">K8V47_00470</name>
</gene>
<comment type="similarity">
    <text evidence="1">Belongs to the glycosyltransferase 2 family. WaaE/KdtX subfamily.</text>
</comment>
<reference evidence="3" key="1">
    <citation type="journal article" date="2021" name="PeerJ">
        <title>Extensive microbial diversity within the chicken gut microbiome revealed by metagenomics and culture.</title>
        <authorList>
            <person name="Gilroy R."/>
            <person name="Ravi A."/>
            <person name="Getino M."/>
            <person name="Pursley I."/>
            <person name="Horton D.L."/>
            <person name="Alikhan N.F."/>
            <person name="Baker D."/>
            <person name="Gharbi K."/>
            <person name="Hall N."/>
            <person name="Watson M."/>
            <person name="Adriaenssens E.M."/>
            <person name="Foster-Nyarko E."/>
            <person name="Jarju S."/>
            <person name="Secka A."/>
            <person name="Antonio M."/>
            <person name="Oren A."/>
            <person name="Chaudhuri R.R."/>
            <person name="La Ragione R."/>
            <person name="Hildebrand F."/>
            <person name="Pallen M.J."/>
        </authorList>
    </citation>
    <scope>NUCLEOTIDE SEQUENCE</scope>
    <source>
        <strain evidence="3">4100</strain>
    </source>
</reference>
<evidence type="ECO:0000256" key="1">
    <source>
        <dbReference type="ARBA" id="ARBA00038494"/>
    </source>
</evidence>